<evidence type="ECO:0000313" key="7">
    <source>
        <dbReference type="Proteomes" id="UP000093795"/>
    </source>
</evidence>
<evidence type="ECO:0008006" key="8">
    <source>
        <dbReference type="Google" id="ProtNLM"/>
    </source>
</evidence>
<evidence type="ECO:0000256" key="4">
    <source>
        <dbReference type="SAM" id="MobiDB-lite"/>
    </source>
</evidence>
<dbReference type="EMBL" id="LZKQ01000041">
    <property type="protein sequence ID" value="OBI90326.1"/>
    <property type="molecule type" value="Genomic_DNA"/>
</dbReference>
<organism evidence="6 7">
    <name type="scientific">Mycobacterium asiaticum</name>
    <dbReference type="NCBI Taxonomy" id="1790"/>
    <lineage>
        <taxon>Bacteria</taxon>
        <taxon>Bacillati</taxon>
        <taxon>Actinomycetota</taxon>
        <taxon>Actinomycetes</taxon>
        <taxon>Mycobacteriales</taxon>
        <taxon>Mycobacteriaceae</taxon>
        <taxon>Mycobacterium</taxon>
    </lineage>
</organism>
<feature type="compositionally biased region" description="Acidic residues" evidence="4">
    <location>
        <begin position="125"/>
        <end position="143"/>
    </location>
</feature>
<dbReference type="RefSeq" id="WP_065119324.1">
    <property type="nucleotide sequence ID" value="NZ_LZKQ01000041.1"/>
</dbReference>
<dbReference type="Proteomes" id="UP000093795">
    <property type="component" value="Unassembled WGS sequence"/>
</dbReference>
<feature type="compositionally biased region" description="Acidic residues" evidence="4">
    <location>
        <begin position="68"/>
        <end position="103"/>
    </location>
</feature>
<evidence type="ECO:0000313" key="6">
    <source>
        <dbReference type="EMBL" id="OBI90326.1"/>
    </source>
</evidence>
<evidence type="ECO:0000256" key="3">
    <source>
        <dbReference type="SAM" id="Coils"/>
    </source>
</evidence>
<dbReference type="STRING" id="1790.A5645_05290"/>
<feature type="coiled-coil region" evidence="3">
    <location>
        <begin position="15"/>
        <end position="51"/>
    </location>
</feature>
<evidence type="ECO:0000256" key="1">
    <source>
        <dbReference type="ARBA" id="ARBA00004370"/>
    </source>
</evidence>
<dbReference type="OrthoDB" id="4774723at2"/>
<dbReference type="eggNOG" id="ENOG503303V">
    <property type="taxonomic scope" value="Bacteria"/>
</dbReference>
<feature type="region of interest" description="Disordered" evidence="4">
    <location>
        <begin position="60"/>
        <end position="155"/>
    </location>
</feature>
<sequence length="324" mass="34762">MSETKPPPDDSATSKADAMALLEEAEAEAAEAEALAAAARARARAARLRREMLAKAEVAVEAAAEPTVAEEEAEVAAETTDAEEEAEAADTIGAEEEAIDAETTEVAPVDPEAETTDAEAAAADAETEVVGDADEVEESESLSEEERVEAGALSSQRSRRRRWLPSLSTTLKVAAIILTCAFVAASGYMLWYEHDANERHQRAANFVAGAKQGVINMTSLDFNRAKEDVQRLLESSTGEFRDDFQQRAKDFVTVVEQSKVVTQGTITATAVESMNDNSASVLVTATSRITNAAGAKDEPRVWRLRVTVTEEGGQYKMSKLEFVA</sequence>
<proteinExistence type="predicted"/>
<name>A0A1A3CW78_MYCAS</name>
<reference evidence="6 7" key="1">
    <citation type="submission" date="2016-06" db="EMBL/GenBank/DDBJ databases">
        <authorList>
            <person name="Kjaerup R.B."/>
            <person name="Dalgaard T.S."/>
            <person name="Juul-Madsen H.R."/>
        </authorList>
    </citation>
    <scope>NUCLEOTIDE SEQUENCE [LARGE SCALE GENOMIC DNA]</scope>
    <source>
        <strain evidence="6 7">1081914.2</strain>
    </source>
</reference>
<evidence type="ECO:0000256" key="5">
    <source>
        <dbReference type="SAM" id="Phobius"/>
    </source>
</evidence>
<accession>A0A1A3CW78</accession>
<keyword evidence="2 5" id="KW-0472">Membrane</keyword>
<dbReference type="AlphaFoldDB" id="A0A1A3CW78"/>
<comment type="subcellular location">
    <subcellularLocation>
        <location evidence="1">Membrane</location>
    </subcellularLocation>
</comment>
<dbReference type="PANTHER" id="PTHR37042">
    <property type="entry name" value="OUTER MEMBRANE PROTEIN RV1973"/>
    <property type="match status" value="1"/>
</dbReference>
<keyword evidence="5" id="KW-0812">Transmembrane</keyword>
<dbReference type="PANTHER" id="PTHR37042:SF4">
    <property type="entry name" value="OUTER MEMBRANE PROTEIN RV1973"/>
    <property type="match status" value="1"/>
</dbReference>
<comment type="caution">
    <text evidence="6">The sequence shown here is derived from an EMBL/GenBank/DDBJ whole genome shotgun (WGS) entry which is preliminary data.</text>
</comment>
<protein>
    <recommendedName>
        <fullName evidence="8">Mce protein</fullName>
    </recommendedName>
</protein>
<evidence type="ECO:0000256" key="2">
    <source>
        <dbReference type="ARBA" id="ARBA00023136"/>
    </source>
</evidence>
<feature type="transmembrane region" description="Helical" evidence="5">
    <location>
        <begin position="169"/>
        <end position="191"/>
    </location>
</feature>
<keyword evidence="5" id="KW-1133">Transmembrane helix</keyword>
<keyword evidence="3" id="KW-0175">Coiled coil</keyword>
<gene>
    <name evidence="6" type="ORF">A9X01_11975</name>
</gene>
<dbReference type="GO" id="GO:0016020">
    <property type="term" value="C:membrane"/>
    <property type="evidence" value="ECO:0007669"/>
    <property type="project" value="UniProtKB-SubCell"/>
</dbReference>